<dbReference type="EMBL" id="KQ977600">
    <property type="protein sequence ID" value="KYN01521.1"/>
    <property type="molecule type" value="Genomic_DNA"/>
</dbReference>
<accession>A0A195CLC3</accession>
<evidence type="ECO:0000313" key="2">
    <source>
        <dbReference type="EMBL" id="KYN01521.1"/>
    </source>
</evidence>
<reference evidence="2 3" key="1">
    <citation type="submission" date="2016-03" db="EMBL/GenBank/DDBJ databases">
        <title>Cyphomyrmex costatus WGS genome.</title>
        <authorList>
            <person name="Nygaard S."/>
            <person name="Hu H."/>
            <person name="Boomsma J."/>
            <person name="Zhang G."/>
        </authorList>
    </citation>
    <scope>NUCLEOTIDE SEQUENCE [LARGE SCALE GENOMIC DNA]</scope>
    <source>
        <strain evidence="2">MS0001</strain>
        <tissue evidence="2">Whole body</tissue>
    </source>
</reference>
<organism evidence="2 3">
    <name type="scientific">Cyphomyrmex costatus</name>
    <dbReference type="NCBI Taxonomy" id="456900"/>
    <lineage>
        <taxon>Eukaryota</taxon>
        <taxon>Metazoa</taxon>
        <taxon>Ecdysozoa</taxon>
        <taxon>Arthropoda</taxon>
        <taxon>Hexapoda</taxon>
        <taxon>Insecta</taxon>
        <taxon>Pterygota</taxon>
        <taxon>Neoptera</taxon>
        <taxon>Endopterygota</taxon>
        <taxon>Hymenoptera</taxon>
        <taxon>Apocrita</taxon>
        <taxon>Aculeata</taxon>
        <taxon>Formicoidea</taxon>
        <taxon>Formicidae</taxon>
        <taxon>Myrmicinae</taxon>
        <taxon>Cyphomyrmex</taxon>
    </lineage>
</organism>
<feature type="region of interest" description="Disordered" evidence="1">
    <location>
        <begin position="38"/>
        <end position="58"/>
    </location>
</feature>
<keyword evidence="3" id="KW-1185">Reference proteome</keyword>
<dbReference type="AlphaFoldDB" id="A0A195CLC3"/>
<name>A0A195CLC3_9HYME</name>
<dbReference type="Proteomes" id="UP000078542">
    <property type="component" value="Unassembled WGS sequence"/>
</dbReference>
<evidence type="ECO:0000256" key="1">
    <source>
        <dbReference type="SAM" id="MobiDB-lite"/>
    </source>
</evidence>
<sequence length="129" mass="14608">MDLSTTPRRAAESVGDLQKTRVAKSVFSIRSLVDVEETELPTQDDERPSIQGSVRMFSLNPQEETLEKRKIDHVTGISEETISYLFYQSRTTFRGLRNCGSRVYFFLTSAFCARDSAKTDRPYKSGGVN</sequence>
<proteinExistence type="predicted"/>
<protein>
    <submittedName>
        <fullName evidence="2">Uncharacterized protein</fullName>
    </submittedName>
</protein>
<evidence type="ECO:0000313" key="3">
    <source>
        <dbReference type="Proteomes" id="UP000078542"/>
    </source>
</evidence>
<gene>
    <name evidence="2" type="ORF">ALC62_07703</name>
</gene>